<evidence type="ECO:0008006" key="4">
    <source>
        <dbReference type="Google" id="ProtNLM"/>
    </source>
</evidence>
<feature type="signal peptide" evidence="1">
    <location>
        <begin position="1"/>
        <end position="44"/>
    </location>
</feature>
<dbReference type="EMBL" id="VXIV02003146">
    <property type="protein sequence ID" value="KAF6020769.1"/>
    <property type="molecule type" value="Genomic_DNA"/>
</dbReference>
<evidence type="ECO:0000256" key="1">
    <source>
        <dbReference type="SAM" id="SignalP"/>
    </source>
</evidence>
<keyword evidence="1" id="KW-0732">Signal</keyword>
<organism evidence="2 3">
    <name type="scientific">Bugula neritina</name>
    <name type="common">Brown bryozoan</name>
    <name type="synonym">Sertularia neritina</name>
    <dbReference type="NCBI Taxonomy" id="10212"/>
    <lineage>
        <taxon>Eukaryota</taxon>
        <taxon>Metazoa</taxon>
        <taxon>Spiralia</taxon>
        <taxon>Lophotrochozoa</taxon>
        <taxon>Bryozoa</taxon>
        <taxon>Gymnolaemata</taxon>
        <taxon>Cheilostomatida</taxon>
        <taxon>Flustrina</taxon>
        <taxon>Buguloidea</taxon>
        <taxon>Bugulidae</taxon>
        <taxon>Bugula</taxon>
    </lineage>
</organism>
<evidence type="ECO:0000313" key="2">
    <source>
        <dbReference type="EMBL" id="KAF6020769.1"/>
    </source>
</evidence>
<proteinExistence type="predicted"/>
<protein>
    <recommendedName>
        <fullName evidence="4">Secreted protein</fullName>
    </recommendedName>
</protein>
<reference evidence="2" key="1">
    <citation type="submission" date="2020-06" db="EMBL/GenBank/DDBJ databases">
        <title>Draft genome of Bugula neritina, a colonial animal packing powerful symbionts and potential medicines.</title>
        <authorList>
            <person name="Rayko M."/>
        </authorList>
    </citation>
    <scope>NUCLEOTIDE SEQUENCE [LARGE SCALE GENOMIC DNA]</scope>
    <source>
        <strain evidence="2">Kwan_BN1</strain>
    </source>
</reference>
<comment type="caution">
    <text evidence="2">The sequence shown here is derived from an EMBL/GenBank/DDBJ whole genome shotgun (WGS) entry which is preliminary data.</text>
</comment>
<keyword evidence="3" id="KW-1185">Reference proteome</keyword>
<feature type="chain" id="PRO_5029575979" description="Secreted protein" evidence="1">
    <location>
        <begin position="45"/>
        <end position="89"/>
    </location>
</feature>
<accession>A0A7J7J3K5</accession>
<gene>
    <name evidence="2" type="ORF">EB796_020925</name>
</gene>
<name>A0A7J7J3K5_BUGNE</name>
<dbReference type="Proteomes" id="UP000593567">
    <property type="component" value="Unassembled WGS sequence"/>
</dbReference>
<sequence>MCWVSTNFTKQTCFPTTIICCCNHMHWHLCLFVILILSVHELSAGRFNDHYSLETNLKQSQFVTNLWRSQSVGQFFRVVIYLGWRVVRN</sequence>
<evidence type="ECO:0000313" key="3">
    <source>
        <dbReference type="Proteomes" id="UP000593567"/>
    </source>
</evidence>
<dbReference type="AlphaFoldDB" id="A0A7J7J3K5"/>